<accession>A0A6J5PK27</accession>
<gene>
    <name evidence="3" type="ORF">UFOVP1156_34</name>
    <name evidence="4" type="ORF">UFOVP1346_18</name>
    <name evidence="2" type="ORF">UFOVP921_58</name>
</gene>
<feature type="domain" description="Phage tail collar" evidence="1">
    <location>
        <begin position="44"/>
        <end position="84"/>
    </location>
</feature>
<dbReference type="EMBL" id="LR796875">
    <property type="protein sequence ID" value="CAB4172210.1"/>
    <property type="molecule type" value="Genomic_DNA"/>
</dbReference>
<dbReference type="Gene3D" id="3.90.1340.10">
    <property type="entry name" value="Phage tail collar domain"/>
    <property type="match status" value="1"/>
</dbReference>
<dbReference type="SUPFAM" id="SSF88874">
    <property type="entry name" value="Receptor-binding domain of short tail fibre protein gp12"/>
    <property type="match status" value="1"/>
</dbReference>
<dbReference type="InterPro" id="IPR037053">
    <property type="entry name" value="Phage_tail_collar_dom_sf"/>
</dbReference>
<evidence type="ECO:0000313" key="2">
    <source>
        <dbReference type="EMBL" id="CAB4172210.1"/>
    </source>
</evidence>
<sequence length="89" mass="9712">MTLDLPVHSWSGTTRAFEDVTKALVPPGIIVRFDGPSNANPQLDTCPNGWLRCQGQSLHRAEYASLSRIYPGSGSVFNIPNQPGYIVKV</sequence>
<name>A0A6J5PK27_9CAUD</name>
<dbReference type="Pfam" id="PF07484">
    <property type="entry name" value="Collar"/>
    <property type="match status" value="1"/>
</dbReference>
<proteinExistence type="predicted"/>
<dbReference type="EMBL" id="LR797103">
    <property type="protein sequence ID" value="CAB4187564.1"/>
    <property type="molecule type" value="Genomic_DNA"/>
</dbReference>
<dbReference type="InterPro" id="IPR011083">
    <property type="entry name" value="Phage_tail_collar_dom"/>
</dbReference>
<evidence type="ECO:0000259" key="1">
    <source>
        <dbReference type="Pfam" id="PF07484"/>
    </source>
</evidence>
<dbReference type="EMBL" id="LR797295">
    <property type="protein sequence ID" value="CAB4200014.1"/>
    <property type="molecule type" value="Genomic_DNA"/>
</dbReference>
<organism evidence="2">
    <name type="scientific">uncultured Caudovirales phage</name>
    <dbReference type="NCBI Taxonomy" id="2100421"/>
    <lineage>
        <taxon>Viruses</taxon>
        <taxon>Duplodnaviria</taxon>
        <taxon>Heunggongvirae</taxon>
        <taxon>Uroviricota</taxon>
        <taxon>Caudoviricetes</taxon>
        <taxon>Peduoviridae</taxon>
        <taxon>Maltschvirus</taxon>
        <taxon>Maltschvirus maltsch</taxon>
    </lineage>
</organism>
<evidence type="ECO:0000313" key="4">
    <source>
        <dbReference type="EMBL" id="CAB4200014.1"/>
    </source>
</evidence>
<reference evidence="2" key="1">
    <citation type="submission" date="2020-05" db="EMBL/GenBank/DDBJ databases">
        <authorList>
            <person name="Chiriac C."/>
            <person name="Salcher M."/>
            <person name="Ghai R."/>
            <person name="Kavagutti S V."/>
        </authorList>
    </citation>
    <scope>NUCLEOTIDE SEQUENCE</scope>
</reference>
<evidence type="ECO:0000313" key="3">
    <source>
        <dbReference type="EMBL" id="CAB4187564.1"/>
    </source>
</evidence>
<protein>
    <submittedName>
        <fullName evidence="2">Phage tail collar domain containing protein</fullName>
    </submittedName>
</protein>